<dbReference type="EMBL" id="LAZR01012098">
    <property type="protein sequence ID" value="KKM42241.1"/>
    <property type="molecule type" value="Genomic_DNA"/>
</dbReference>
<proteinExistence type="predicted"/>
<feature type="region of interest" description="Disordered" evidence="1">
    <location>
        <begin position="1"/>
        <end position="20"/>
    </location>
</feature>
<comment type="caution">
    <text evidence="2">The sequence shown here is derived from an EMBL/GenBank/DDBJ whole genome shotgun (WGS) entry which is preliminary data.</text>
</comment>
<sequence>MRKKKSPSSRCSAGSGASGSDLKEQVILEDFYKGRNRKIMGTLKPSDIGSHGRAGFDLIVSGPTTTTNMPAKSTEKDSETRSLSKETFRISDPRTYLSMIFLQRDFPVRLFPLQENARVFRTKQGELFSMKYAELLEVKDQNTYSLRMLKGYFLTIVEEPSRSYSFRWMNLGTMSSGKCLTLSIGCPRTVKGSLSSVLEEKVDEKYHLSKKAMEFFVKKNIENKKAGRGFKANIQKGNKESSTIDARYGALRNTGETYILQIARGKNKGGIKEKISPTLSASVFEHNNLLISGLKQVGNIDKKGHNSLWGRVYDPKGISANINAEAGGLGAKTGLYVANTVDTDGYLRRGTRDRDKNGKAILT</sequence>
<organism evidence="2">
    <name type="scientific">marine sediment metagenome</name>
    <dbReference type="NCBI Taxonomy" id="412755"/>
    <lineage>
        <taxon>unclassified sequences</taxon>
        <taxon>metagenomes</taxon>
        <taxon>ecological metagenomes</taxon>
    </lineage>
</organism>
<name>A0A0F9ILU5_9ZZZZ</name>
<accession>A0A0F9ILU5</accession>
<feature type="region of interest" description="Disordered" evidence="1">
    <location>
        <begin position="64"/>
        <end position="85"/>
    </location>
</feature>
<protein>
    <submittedName>
        <fullName evidence="2">Uncharacterized protein</fullName>
    </submittedName>
</protein>
<dbReference type="Gene3D" id="3.90.120.10">
    <property type="entry name" value="DNA Methylase, subunit A, domain 2"/>
    <property type="match status" value="1"/>
</dbReference>
<feature type="compositionally biased region" description="Basic and acidic residues" evidence="1">
    <location>
        <begin position="73"/>
        <end position="85"/>
    </location>
</feature>
<feature type="non-terminal residue" evidence="2">
    <location>
        <position position="363"/>
    </location>
</feature>
<reference evidence="2" key="1">
    <citation type="journal article" date="2015" name="Nature">
        <title>Complex archaea that bridge the gap between prokaryotes and eukaryotes.</title>
        <authorList>
            <person name="Spang A."/>
            <person name="Saw J.H."/>
            <person name="Jorgensen S.L."/>
            <person name="Zaremba-Niedzwiedzka K."/>
            <person name="Martijn J."/>
            <person name="Lind A.E."/>
            <person name="van Eijk R."/>
            <person name="Schleper C."/>
            <person name="Guy L."/>
            <person name="Ettema T.J."/>
        </authorList>
    </citation>
    <scope>NUCLEOTIDE SEQUENCE</scope>
</reference>
<feature type="compositionally biased region" description="Low complexity" evidence="1">
    <location>
        <begin position="8"/>
        <end position="20"/>
    </location>
</feature>
<evidence type="ECO:0000256" key="1">
    <source>
        <dbReference type="SAM" id="MobiDB-lite"/>
    </source>
</evidence>
<gene>
    <name evidence="2" type="ORF">LCGC14_1563270</name>
</gene>
<evidence type="ECO:0000313" key="2">
    <source>
        <dbReference type="EMBL" id="KKM42241.1"/>
    </source>
</evidence>
<dbReference type="Gene3D" id="3.90.120.30">
    <property type="match status" value="1"/>
</dbReference>
<dbReference type="AlphaFoldDB" id="A0A0F9ILU5"/>